<keyword evidence="2" id="KW-1185">Reference proteome</keyword>
<organism evidence="1 2">
    <name type="scientific">Peronosclerospora sorghi</name>
    <dbReference type="NCBI Taxonomy" id="230839"/>
    <lineage>
        <taxon>Eukaryota</taxon>
        <taxon>Sar</taxon>
        <taxon>Stramenopiles</taxon>
        <taxon>Oomycota</taxon>
        <taxon>Peronosporomycetes</taxon>
        <taxon>Peronosporales</taxon>
        <taxon>Peronosporaceae</taxon>
        <taxon>Peronosclerospora</taxon>
    </lineage>
</organism>
<proteinExistence type="predicted"/>
<protein>
    <submittedName>
        <fullName evidence="1">Uncharacterized protein</fullName>
    </submittedName>
</protein>
<name>A0ACC0VH97_9STRA</name>
<evidence type="ECO:0000313" key="1">
    <source>
        <dbReference type="EMBL" id="KAI9905849.1"/>
    </source>
</evidence>
<accession>A0ACC0VH97</accession>
<dbReference type="EMBL" id="CM047588">
    <property type="protein sequence ID" value="KAI9905849.1"/>
    <property type="molecule type" value="Genomic_DNA"/>
</dbReference>
<comment type="caution">
    <text evidence="1">The sequence shown here is derived from an EMBL/GenBank/DDBJ whole genome shotgun (WGS) entry which is preliminary data.</text>
</comment>
<dbReference type="Proteomes" id="UP001163321">
    <property type="component" value="Chromosome 9"/>
</dbReference>
<reference evidence="1 2" key="1">
    <citation type="journal article" date="2022" name="bioRxiv">
        <title>The genome of the oomycete Peronosclerospora sorghi, a cosmopolitan pathogen of maize and sorghum, is inflated with dispersed pseudogenes.</title>
        <authorList>
            <person name="Fletcher K."/>
            <person name="Martin F."/>
            <person name="Isakeit T."/>
            <person name="Cavanaugh K."/>
            <person name="Magill C."/>
            <person name="Michelmore R."/>
        </authorList>
    </citation>
    <scope>NUCLEOTIDE SEQUENCE [LARGE SCALE GENOMIC DNA]</scope>
    <source>
        <strain evidence="1">P6</strain>
    </source>
</reference>
<evidence type="ECO:0000313" key="2">
    <source>
        <dbReference type="Proteomes" id="UP001163321"/>
    </source>
</evidence>
<gene>
    <name evidence="1" type="ORF">PsorP6_014171</name>
</gene>
<sequence length="62" mass="6947">MAQTASQRRQSRTHLTLSVRAYLEIGDNLVYTGTISTFTRTLKEEGQRALFRGICPTLFGAI</sequence>